<organism evidence="1 2">
    <name type="scientific">Mucilaginibacter arboris</name>
    <dbReference type="NCBI Taxonomy" id="2682090"/>
    <lineage>
        <taxon>Bacteria</taxon>
        <taxon>Pseudomonadati</taxon>
        <taxon>Bacteroidota</taxon>
        <taxon>Sphingobacteriia</taxon>
        <taxon>Sphingobacteriales</taxon>
        <taxon>Sphingobacteriaceae</taxon>
        <taxon>Mucilaginibacter</taxon>
    </lineage>
</organism>
<sequence length="318" mass="36690">MKYFSFFILNFIVFTIFSCKQKVNEKHSPAAEESNEQRIARTKTSFKTISGIRFTEVYRRFDNGVSFNAQGYQLKPSWKLYFVSDTVVNLYSDIKKRYYELPVTLDHDSIFNMGGAWFKARKINKDSLFFQVLSVKNKVISWKNSNVYVTFYAEDYLKNILHKKAKTLQGTTKKDTAYIRALAIASSHNPKKIFAAQQPVTLKSKSTNVAVTNAKVKAKDLDSYYIPETLFYPEYSITIHQAYADFYHTFAVQVDAKGQMHFVEPMEEMFPDEKENIIKVMKGIMDGYLKLYLDITPGKTLGIAHDSLILLVVRGYTS</sequence>
<proteinExistence type="predicted"/>
<dbReference type="PROSITE" id="PS51257">
    <property type="entry name" value="PROKAR_LIPOPROTEIN"/>
    <property type="match status" value="1"/>
</dbReference>
<evidence type="ECO:0000313" key="2">
    <source>
        <dbReference type="Proteomes" id="UP000462014"/>
    </source>
</evidence>
<dbReference type="RefSeq" id="WP_157569141.1">
    <property type="nucleotide sequence ID" value="NZ_WPIK01000019.1"/>
</dbReference>
<comment type="caution">
    <text evidence="1">The sequence shown here is derived from an EMBL/GenBank/DDBJ whole genome shotgun (WGS) entry which is preliminary data.</text>
</comment>
<dbReference type="Proteomes" id="UP000462014">
    <property type="component" value="Unassembled WGS sequence"/>
</dbReference>
<name>A0A7K1T0V5_9SPHI</name>
<reference evidence="1 2" key="1">
    <citation type="submission" date="2019-12" db="EMBL/GenBank/DDBJ databases">
        <title>Mucilaginibacter sp. HMF7410 genome sequencing and assembly.</title>
        <authorList>
            <person name="Kang H."/>
            <person name="Cha I."/>
            <person name="Kim H."/>
            <person name="Joh K."/>
        </authorList>
    </citation>
    <scope>NUCLEOTIDE SEQUENCE [LARGE SCALE GENOMIC DNA]</scope>
    <source>
        <strain evidence="1 2">HMF7410</strain>
    </source>
</reference>
<dbReference type="AlphaFoldDB" id="A0A7K1T0V5"/>
<protein>
    <submittedName>
        <fullName evidence="1">Uncharacterized protein</fullName>
    </submittedName>
</protein>
<evidence type="ECO:0000313" key="1">
    <source>
        <dbReference type="EMBL" id="MVN23167.1"/>
    </source>
</evidence>
<gene>
    <name evidence="1" type="ORF">GO621_16710</name>
</gene>
<keyword evidence="2" id="KW-1185">Reference proteome</keyword>
<accession>A0A7K1T0V5</accession>
<dbReference type="EMBL" id="WPIK01000019">
    <property type="protein sequence ID" value="MVN23167.1"/>
    <property type="molecule type" value="Genomic_DNA"/>
</dbReference>